<dbReference type="EMBL" id="BARW01023030">
    <property type="protein sequence ID" value="GAI90970.1"/>
    <property type="molecule type" value="Genomic_DNA"/>
</dbReference>
<gene>
    <name evidence="2" type="ORF">S12H4_38285</name>
</gene>
<dbReference type="AlphaFoldDB" id="X1TTV8"/>
<dbReference type="InterPro" id="IPR054218">
    <property type="entry name" value="DUF6938"/>
</dbReference>
<reference evidence="2" key="1">
    <citation type="journal article" date="2014" name="Front. Microbiol.">
        <title>High frequency of phylogenetically diverse reductive dehalogenase-homologous genes in deep subseafloor sedimentary metagenomes.</title>
        <authorList>
            <person name="Kawai M."/>
            <person name="Futagami T."/>
            <person name="Toyoda A."/>
            <person name="Takaki Y."/>
            <person name="Nishi S."/>
            <person name="Hori S."/>
            <person name="Arai W."/>
            <person name="Tsubouchi T."/>
            <person name="Morono Y."/>
            <person name="Uchiyama I."/>
            <person name="Ito T."/>
            <person name="Fujiyama A."/>
            <person name="Inagaki F."/>
            <person name="Takami H."/>
        </authorList>
    </citation>
    <scope>NUCLEOTIDE SEQUENCE</scope>
    <source>
        <strain evidence="2">Expedition CK06-06</strain>
    </source>
</reference>
<dbReference type="Pfam" id="PF22053">
    <property type="entry name" value="DUF6938"/>
    <property type="match status" value="1"/>
</dbReference>
<evidence type="ECO:0000259" key="1">
    <source>
        <dbReference type="Pfam" id="PF22053"/>
    </source>
</evidence>
<feature type="domain" description="DUF6938" evidence="1">
    <location>
        <begin position="218"/>
        <end position="264"/>
    </location>
</feature>
<feature type="non-terminal residue" evidence="2">
    <location>
        <position position="266"/>
    </location>
</feature>
<accession>X1TTV8</accession>
<feature type="non-terminal residue" evidence="2">
    <location>
        <position position="1"/>
    </location>
</feature>
<proteinExistence type="predicted"/>
<evidence type="ECO:0000313" key="2">
    <source>
        <dbReference type="EMBL" id="GAI90970.1"/>
    </source>
</evidence>
<name>X1TTV8_9ZZZZ</name>
<comment type="caution">
    <text evidence="2">The sequence shown here is derived from an EMBL/GenBank/DDBJ whole genome shotgun (WGS) entry which is preliminary data.</text>
</comment>
<protein>
    <recommendedName>
        <fullName evidence="1">DUF6938 domain-containing protein</fullName>
    </recommendedName>
</protein>
<organism evidence="2">
    <name type="scientific">marine sediment metagenome</name>
    <dbReference type="NCBI Taxonomy" id="412755"/>
    <lineage>
        <taxon>unclassified sequences</taxon>
        <taxon>metagenomes</taxon>
        <taxon>ecological metagenomes</taxon>
    </lineage>
</organism>
<sequence length="266" mass="30576">GKIINANSYQGIPEKDRKIWEASRIFYEFISRFKRAPLVGGLVFSIYDKFQKIHPFYPQRDLSKPNFSLKRVCSLIKKGWGKHLIEKLKKKHLPLITTFFIPAFMAEIHGYAEEIYCAVCDADISRSWAPLNPQKSKIKYFAPNQRVAKRLKLYGVKRGNIFLTGYPLPKKNLGSKNTEIAKKDLARRIPNLDLRNQYRYRYRSLIKKYLGSLPREPDHPLTIMFAVGGAGAQKEIAIKIVESLAEKIKAGEVKIILVAGIRKKVK</sequence>